<dbReference type="Gene3D" id="2.60.120.1140">
    <property type="entry name" value="Protein of unknown function DUF192"/>
    <property type="match status" value="1"/>
</dbReference>
<reference evidence="2" key="1">
    <citation type="submission" date="2022-11" db="EMBL/GenBank/DDBJ databases">
        <title>Lacinutrix neustonica HL-RS19T sp. nov., isolated from the surface microlayer sample of brackish Lake Shihwa.</title>
        <authorList>
            <person name="Choi J.Y."/>
            <person name="Hwang C.Y."/>
        </authorList>
    </citation>
    <scope>NUCLEOTIDE SEQUENCE</scope>
    <source>
        <strain evidence="2">HL-RS19</strain>
    </source>
</reference>
<accession>A0A9E8MUK0</accession>
<dbReference type="AlphaFoldDB" id="A0A9E8MUK0"/>
<gene>
    <name evidence="2" type="ORF">N7U66_17995</name>
</gene>
<dbReference type="PANTHER" id="PTHR37953:SF1">
    <property type="entry name" value="UPF0127 PROTEIN MJ1496"/>
    <property type="match status" value="1"/>
</dbReference>
<dbReference type="Pfam" id="PF02643">
    <property type="entry name" value="DUF192"/>
    <property type="match status" value="1"/>
</dbReference>
<proteinExistence type="predicted"/>
<sequence length="167" mass="19302">MRFIKHLFVIALCVSTLCFTSCKDTPKSIGQPVVTFTKEGELTLYKATTDTVITTLDIELAKTDFEIQTGLMFREKMKDHQAMLFVFDDIRERNFYMKNTRFPLDLIFLDHNKTVVSFQENAQPLDESSLPSHALAQFVLEVNGGLAEKWLLEVGDKMDYFEYKLIK</sequence>
<name>A0A9E8MUK0_9FLAO</name>
<protein>
    <submittedName>
        <fullName evidence="2">DUF192 domain-containing protein</fullName>
    </submittedName>
</protein>
<dbReference type="InterPro" id="IPR038695">
    <property type="entry name" value="Saro_0823-like_sf"/>
</dbReference>
<dbReference type="EMBL" id="CP113088">
    <property type="protein sequence ID" value="WAC01763.1"/>
    <property type="molecule type" value="Genomic_DNA"/>
</dbReference>
<feature type="signal peptide" evidence="1">
    <location>
        <begin position="1"/>
        <end position="20"/>
    </location>
</feature>
<dbReference type="KEGG" id="lnu:N7U66_17995"/>
<organism evidence="2 3">
    <name type="scientific">Lacinutrix neustonica</name>
    <dbReference type="NCBI Taxonomy" id="2980107"/>
    <lineage>
        <taxon>Bacteria</taxon>
        <taxon>Pseudomonadati</taxon>
        <taxon>Bacteroidota</taxon>
        <taxon>Flavobacteriia</taxon>
        <taxon>Flavobacteriales</taxon>
        <taxon>Flavobacteriaceae</taxon>
        <taxon>Lacinutrix</taxon>
    </lineage>
</organism>
<dbReference type="InterPro" id="IPR003795">
    <property type="entry name" value="DUF192"/>
</dbReference>
<keyword evidence="3" id="KW-1185">Reference proteome</keyword>
<dbReference type="PANTHER" id="PTHR37953">
    <property type="entry name" value="UPF0127 PROTEIN MJ1496"/>
    <property type="match status" value="1"/>
</dbReference>
<feature type="chain" id="PRO_5039596234" evidence="1">
    <location>
        <begin position="21"/>
        <end position="167"/>
    </location>
</feature>
<evidence type="ECO:0000313" key="3">
    <source>
        <dbReference type="Proteomes" id="UP001164705"/>
    </source>
</evidence>
<keyword evidence="1" id="KW-0732">Signal</keyword>
<dbReference type="Proteomes" id="UP001164705">
    <property type="component" value="Chromosome"/>
</dbReference>
<evidence type="ECO:0000313" key="2">
    <source>
        <dbReference type="EMBL" id="WAC01763.1"/>
    </source>
</evidence>
<evidence type="ECO:0000256" key="1">
    <source>
        <dbReference type="SAM" id="SignalP"/>
    </source>
</evidence>